<evidence type="ECO:0000256" key="3">
    <source>
        <dbReference type="ARBA" id="ARBA00023002"/>
    </source>
</evidence>
<sequence>MAFSLPKLPYANNALEPVISEKTIEFHYGKHHQAYVNNLNKLVEGTEFENASLEDIIKKAEGGIFNNGAQVWNHTFYFMQFSSDGWKEPKDELKAAIETKFESFDAFKEAFSKAAATLFGSGWAWLVVDEKGELEIVQTSNAGNPLRDGKKPLLTCDVWEHAYYLDKQNARPAYVADFWKIVDWKVVSERFA</sequence>
<feature type="binding site" evidence="6">
    <location>
        <position position="157"/>
    </location>
    <ligand>
        <name>Mn(2+)</name>
        <dbReference type="ChEBI" id="CHEBI:29035"/>
    </ligand>
</feature>
<dbReference type="Proteomes" id="UP000474630">
    <property type="component" value="Chromosome"/>
</dbReference>
<dbReference type="FunFam" id="1.10.287.990:FF:000002">
    <property type="entry name" value="Superoxide dismutase"/>
    <property type="match status" value="1"/>
</dbReference>
<gene>
    <name evidence="10" type="ORF">G0Q07_07580</name>
</gene>
<evidence type="ECO:0000256" key="4">
    <source>
        <dbReference type="ARBA" id="ARBA00023004"/>
    </source>
</evidence>
<dbReference type="InterPro" id="IPR019831">
    <property type="entry name" value="Mn/Fe_SOD_N"/>
</dbReference>
<keyword evidence="11" id="KW-1185">Reference proteome</keyword>
<evidence type="ECO:0000313" key="10">
    <source>
        <dbReference type="EMBL" id="QIA07593.1"/>
    </source>
</evidence>
<dbReference type="InterPro" id="IPR019833">
    <property type="entry name" value="Mn/Fe_SOD_BS"/>
</dbReference>
<dbReference type="InterPro" id="IPR036324">
    <property type="entry name" value="Mn/Fe_SOD_N_sf"/>
</dbReference>
<dbReference type="InterPro" id="IPR001189">
    <property type="entry name" value="Mn/Fe_SOD"/>
</dbReference>
<dbReference type="GO" id="GO:0005737">
    <property type="term" value="C:cytoplasm"/>
    <property type="evidence" value="ECO:0007669"/>
    <property type="project" value="UniProtKB-ARBA"/>
</dbReference>
<dbReference type="EC" id="1.15.1.1" evidence="7"/>
<dbReference type="Gene3D" id="3.55.40.20">
    <property type="entry name" value="Iron/manganese superoxide dismutase, C-terminal domain"/>
    <property type="match status" value="1"/>
</dbReference>
<name>A0A6C0RDL2_9BACT</name>
<evidence type="ECO:0000256" key="6">
    <source>
        <dbReference type="PIRSR" id="PIRSR000349-1"/>
    </source>
</evidence>
<dbReference type="EMBL" id="CP048409">
    <property type="protein sequence ID" value="QIA07593.1"/>
    <property type="molecule type" value="Genomic_DNA"/>
</dbReference>
<dbReference type="RefSeq" id="WP_163345515.1">
    <property type="nucleotide sequence ID" value="NZ_CP048409.1"/>
</dbReference>
<dbReference type="PRINTS" id="PR01703">
    <property type="entry name" value="MNSODISMTASE"/>
</dbReference>
<evidence type="ECO:0000256" key="1">
    <source>
        <dbReference type="ARBA" id="ARBA00008714"/>
    </source>
</evidence>
<feature type="binding site" evidence="6">
    <location>
        <position position="27"/>
    </location>
    <ligand>
        <name>Mn(2+)</name>
        <dbReference type="ChEBI" id="CHEBI:29035"/>
    </ligand>
</feature>
<dbReference type="FunFam" id="3.55.40.20:FF:000001">
    <property type="entry name" value="Superoxide dismutase"/>
    <property type="match status" value="1"/>
</dbReference>
<dbReference type="InterPro" id="IPR036314">
    <property type="entry name" value="SOD_C_sf"/>
</dbReference>
<comment type="catalytic activity">
    <reaction evidence="5 7">
        <text>2 superoxide + 2 H(+) = H2O2 + O2</text>
        <dbReference type="Rhea" id="RHEA:20696"/>
        <dbReference type="ChEBI" id="CHEBI:15378"/>
        <dbReference type="ChEBI" id="CHEBI:15379"/>
        <dbReference type="ChEBI" id="CHEBI:16240"/>
        <dbReference type="ChEBI" id="CHEBI:18421"/>
        <dbReference type="EC" id="1.15.1.1"/>
    </reaction>
</comment>
<feature type="domain" description="Manganese/iron superoxide dismutase N-terminal" evidence="8">
    <location>
        <begin position="3"/>
        <end position="81"/>
    </location>
</feature>
<evidence type="ECO:0000256" key="5">
    <source>
        <dbReference type="ARBA" id="ARBA00049204"/>
    </source>
</evidence>
<dbReference type="Pfam" id="PF02777">
    <property type="entry name" value="Sod_Fe_C"/>
    <property type="match status" value="1"/>
</dbReference>
<accession>A0A6C0RDL2</accession>
<feature type="domain" description="Manganese/iron superoxide dismutase C-terminal" evidence="9">
    <location>
        <begin position="89"/>
        <end position="190"/>
    </location>
</feature>
<protein>
    <recommendedName>
        <fullName evidence="7">Superoxide dismutase</fullName>
        <ecNumber evidence="7">1.15.1.1</ecNumber>
    </recommendedName>
</protein>
<proteinExistence type="inferred from homology"/>
<organism evidence="10 11">
    <name type="scientific">Draconibacterium halophilum</name>
    <dbReference type="NCBI Taxonomy" id="2706887"/>
    <lineage>
        <taxon>Bacteria</taxon>
        <taxon>Pseudomonadati</taxon>
        <taxon>Bacteroidota</taxon>
        <taxon>Bacteroidia</taxon>
        <taxon>Marinilabiliales</taxon>
        <taxon>Prolixibacteraceae</taxon>
        <taxon>Draconibacterium</taxon>
    </lineage>
</organism>
<feature type="binding site" evidence="6">
    <location>
        <position position="161"/>
    </location>
    <ligand>
        <name>Mn(2+)</name>
        <dbReference type="ChEBI" id="CHEBI:29035"/>
    </ligand>
</feature>
<dbReference type="GO" id="GO:0046872">
    <property type="term" value="F:metal ion binding"/>
    <property type="evidence" value="ECO:0007669"/>
    <property type="project" value="UniProtKB-KW"/>
</dbReference>
<evidence type="ECO:0000259" key="8">
    <source>
        <dbReference type="Pfam" id="PF00081"/>
    </source>
</evidence>
<keyword evidence="4" id="KW-0408">Iron</keyword>
<keyword evidence="3 7" id="KW-0560">Oxidoreductase</keyword>
<dbReference type="AlphaFoldDB" id="A0A6C0RDL2"/>
<dbReference type="SUPFAM" id="SSF54719">
    <property type="entry name" value="Fe,Mn superoxide dismutase (SOD), C-terminal domain"/>
    <property type="match status" value="1"/>
</dbReference>
<dbReference type="Gene3D" id="1.10.287.990">
    <property type="entry name" value="Fe,Mn superoxide dismutase (SOD) domain"/>
    <property type="match status" value="1"/>
</dbReference>
<evidence type="ECO:0000256" key="7">
    <source>
        <dbReference type="RuleBase" id="RU000414"/>
    </source>
</evidence>
<keyword evidence="2 6" id="KW-0479">Metal-binding</keyword>
<evidence type="ECO:0000259" key="9">
    <source>
        <dbReference type="Pfam" id="PF02777"/>
    </source>
</evidence>
<dbReference type="PROSITE" id="PS00088">
    <property type="entry name" value="SOD_MN"/>
    <property type="match status" value="1"/>
</dbReference>
<comment type="function">
    <text evidence="7">Destroys radicals which are normally produced within the cells and which are toxic to biological systems.</text>
</comment>
<dbReference type="KEGG" id="drc:G0Q07_07580"/>
<dbReference type="GO" id="GO:0004784">
    <property type="term" value="F:superoxide dismutase activity"/>
    <property type="evidence" value="ECO:0007669"/>
    <property type="project" value="UniProtKB-EC"/>
</dbReference>
<evidence type="ECO:0000256" key="2">
    <source>
        <dbReference type="ARBA" id="ARBA00022723"/>
    </source>
</evidence>
<comment type="similarity">
    <text evidence="1 7">Belongs to the iron/manganese superoxide dismutase family.</text>
</comment>
<dbReference type="PANTHER" id="PTHR42769:SF3">
    <property type="entry name" value="SUPEROXIDE DISMUTASE [FE] 2, CHLOROPLASTIC"/>
    <property type="match status" value="1"/>
</dbReference>
<dbReference type="PANTHER" id="PTHR42769">
    <property type="entry name" value="SUPEROXIDE DISMUTASE"/>
    <property type="match status" value="1"/>
</dbReference>
<dbReference type="InterPro" id="IPR019832">
    <property type="entry name" value="Mn/Fe_SOD_C"/>
</dbReference>
<dbReference type="SUPFAM" id="SSF46609">
    <property type="entry name" value="Fe,Mn superoxide dismutase (SOD), N-terminal domain"/>
    <property type="match status" value="1"/>
</dbReference>
<evidence type="ECO:0000313" key="11">
    <source>
        <dbReference type="Proteomes" id="UP000474630"/>
    </source>
</evidence>
<dbReference type="Pfam" id="PF00081">
    <property type="entry name" value="Sod_Fe_N"/>
    <property type="match status" value="1"/>
</dbReference>
<reference evidence="10 11" key="1">
    <citation type="submission" date="2020-02" db="EMBL/GenBank/DDBJ databases">
        <title>Genome sequencing for Draconibacterium sp. strain M1.</title>
        <authorList>
            <person name="Park S.-J."/>
        </authorList>
    </citation>
    <scope>NUCLEOTIDE SEQUENCE [LARGE SCALE GENOMIC DNA]</scope>
    <source>
        <strain evidence="10 11">M1</strain>
    </source>
</reference>
<dbReference type="PIRSF" id="PIRSF000349">
    <property type="entry name" value="SODismutase"/>
    <property type="match status" value="1"/>
</dbReference>
<feature type="binding site" evidence="6">
    <location>
        <position position="74"/>
    </location>
    <ligand>
        <name>Mn(2+)</name>
        <dbReference type="ChEBI" id="CHEBI:29035"/>
    </ligand>
</feature>